<gene>
    <name evidence="3" type="ORF">H1191_17940</name>
</gene>
<organism evidence="3 4">
    <name type="scientific">Paenactinomyces guangxiensis</name>
    <dbReference type="NCBI Taxonomy" id="1490290"/>
    <lineage>
        <taxon>Bacteria</taxon>
        <taxon>Bacillati</taxon>
        <taxon>Bacillota</taxon>
        <taxon>Bacilli</taxon>
        <taxon>Bacillales</taxon>
        <taxon>Thermoactinomycetaceae</taxon>
        <taxon>Paenactinomyces</taxon>
    </lineage>
</organism>
<dbReference type="InterPro" id="IPR011055">
    <property type="entry name" value="Dup_hybrid_motif"/>
</dbReference>
<feature type="domain" description="M23ase beta-sheet core" evidence="2">
    <location>
        <begin position="163"/>
        <end position="254"/>
    </location>
</feature>
<evidence type="ECO:0000259" key="2">
    <source>
        <dbReference type="Pfam" id="PF01551"/>
    </source>
</evidence>
<dbReference type="InterPro" id="IPR050570">
    <property type="entry name" value="Cell_wall_metabolism_enzyme"/>
</dbReference>
<evidence type="ECO:0000256" key="1">
    <source>
        <dbReference type="SAM" id="Phobius"/>
    </source>
</evidence>
<dbReference type="SUPFAM" id="SSF51261">
    <property type="entry name" value="Duplicated hybrid motif"/>
    <property type="match status" value="1"/>
</dbReference>
<dbReference type="PANTHER" id="PTHR21666:SF274">
    <property type="entry name" value="STAGE IV SPORULATION PROTEIN FA"/>
    <property type="match status" value="1"/>
</dbReference>
<reference evidence="3 4" key="1">
    <citation type="submission" date="2020-07" db="EMBL/GenBank/DDBJ databases">
        <authorList>
            <person name="Feng H."/>
        </authorList>
    </citation>
    <scope>NUCLEOTIDE SEQUENCE [LARGE SCALE GENOMIC DNA]</scope>
    <source>
        <strain evidence="4">s-10</strain>
    </source>
</reference>
<keyword evidence="1" id="KW-0812">Transmembrane</keyword>
<dbReference type="EMBL" id="JACEIQ010000025">
    <property type="protein sequence ID" value="MBA4496159.1"/>
    <property type="molecule type" value="Genomic_DNA"/>
</dbReference>
<keyword evidence="1" id="KW-1133">Transmembrane helix</keyword>
<dbReference type="Proteomes" id="UP000535491">
    <property type="component" value="Unassembled WGS sequence"/>
</dbReference>
<dbReference type="InterPro" id="IPR016047">
    <property type="entry name" value="M23ase_b-sheet_dom"/>
</dbReference>
<dbReference type="Pfam" id="PF01551">
    <property type="entry name" value="Peptidase_M23"/>
    <property type="match status" value="1"/>
</dbReference>
<dbReference type="CDD" id="cd12797">
    <property type="entry name" value="M23_peptidase"/>
    <property type="match status" value="1"/>
</dbReference>
<dbReference type="GO" id="GO:0004222">
    <property type="term" value="F:metalloendopeptidase activity"/>
    <property type="evidence" value="ECO:0007669"/>
    <property type="project" value="TreeGrafter"/>
</dbReference>
<dbReference type="AlphaFoldDB" id="A0A7W2AAF7"/>
<evidence type="ECO:0000313" key="3">
    <source>
        <dbReference type="EMBL" id="MBA4496159.1"/>
    </source>
</evidence>
<name>A0A7W2AAF7_9BACL</name>
<protein>
    <submittedName>
        <fullName evidence="3">M23 family metallopeptidase</fullName>
    </submittedName>
</protein>
<feature type="transmembrane region" description="Helical" evidence="1">
    <location>
        <begin position="69"/>
        <end position="87"/>
    </location>
</feature>
<dbReference type="RefSeq" id="WP_181754318.1">
    <property type="nucleotide sequence ID" value="NZ_JACEIQ010000025.1"/>
</dbReference>
<keyword evidence="4" id="KW-1185">Reference proteome</keyword>
<accession>A0A7W2AAF7</accession>
<dbReference type="PANTHER" id="PTHR21666">
    <property type="entry name" value="PEPTIDASE-RELATED"/>
    <property type="match status" value="1"/>
</dbReference>
<keyword evidence="1" id="KW-0472">Membrane</keyword>
<comment type="caution">
    <text evidence="3">The sequence shown here is derived from an EMBL/GenBank/DDBJ whole genome shotgun (WGS) entry which is preliminary data.</text>
</comment>
<proteinExistence type="predicted"/>
<sequence>MNNEWNQNIKKRREQQVRLLKQGVIPTVNHSFRPWGKEWEPSKEQAGEAAPWNQTVQKDSAKRKREKRMMFQLIISAVLLVFTFLILQSSSPSVKPAEQFVTEVMTRDFNFAGLSDWYKQYVGKTPGVLPAFFAENEGNSPLPSSTWKVPVKGEIVLPFDEQRKGVVIRTAPRAKVKAATEGWVTFAGYKEGLGNTVILQHANGRETWYGRLENLKVREKDWVKSGQLIGEAGQTKGQSLVYIALKEGKQFVNPASVIQFE</sequence>
<evidence type="ECO:0000313" key="4">
    <source>
        <dbReference type="Proteomes" id="UP000535491"/>
    </source>
</evidence>
<dbReference type="Gene3D" id="2.70.70.10">
    <property type="entry name" value="Glucose Permease (Domain IIA)"/>
    <property type="match status" value="1"/>
</dbReference>